<dbReference type="GO" id="GO:0006811">
    <property type="term" value="P:monoatomic ion transport"/>
    <property type="evidence" value="ECO:0007669"/>
    <property type="project" value="UniProtKB-KW"/>
</dbReference>
<dbReference type="InterPro" id="IPR036906">
    <property type="entry name" value="ATPase_V1_fsu_sf"/>
</dbReference>
<evidence type="ECO:0000313" key="5">
    <source>
        <dbReference type="Proteomes" id="UP001529235"/>
    </source>
</evidence>
<organism evidence="4 5">
    <name type="scientific">Ignisphaera cupida</name>
    <dbReference type="NCBI Taxonomy" id="3050454"/>
    <lineage>
        <taxon>Archaea</taxon>
        <taxon>Thermoproteota</taxon>
        <taxon>Thermoprotei</taxon>
        <taxon>Desulfurococcales</taxon>
        <taxon>Desulfurococcaceae</taxon>
        <taxon>Ignisphaera</taxon>
    </lineage>
</organism>
<evidence type="ECO:0000256" key="1">
    <source>
        <dbReference type="ARBA" id="ARBA00010148"/>
    </source>
</evidence>
<protein>
    <submittedName>
        <fullName evidence="4">V-type ATP synthase subunit F</fullName>
    </submittedName>
</protein>
<dbReference type="RefSeq" id="WP_285272971.1">
    <property type="nucleotide sequence ID" value="NZ_JASNVW010000001.1"/>
</dbReference>
<name>A0ABD4Z5T2_9CREN</name>
<dbReference type="EMBL" id="JASNVW010000001">
    <property type="protein sequence ID" value="MDK6027993.1"/>
    <property type="molecule type" value="Genomic_DNA"/>
</dbReference>
<dbReference type="Gene3D" id="3.40.50.10580">
    <property type="entry name" value="ATPase, V1 complex, subunit F"/>
    <property type="match status" value="1"/>
</dbReference>
<dbReference type="AlphaFoldDB" id="A0ABD4Z5T2"/>
<dbReference type="Pfam" id="PF01990">
    <property type="entry name" value="ATP-synt_F"/>
    <property type="match status" value="1"/>
</dbReference>
<accession>A0ABD4Z5T2</accession>
<keyword evidence="2" id="KW-0813">Transport</keyword>
<dbReference type="Proteomes" id="UP001529235">
    <property type="component" value="Unassembled WGS sequence"/>
</dbReference>
<gene>
    <name evidence="4" type="ORF">QPL79_01255</name>
</gene>
<reference evidence="4 5" key="1">
    <citation type="submission" date="2023-05" db="EMBL/GenBank/DDBJ databases">
        <title>A new hyperthermophilic archaea 'Ignisphaera cupida' sp. nov. and description of the family 'Ignisphaeraceae' fam. nov.</title>
        <authorList>
            <person name="Podosokorskaya O.A."/>
            <person name="Elcheninov A.G."/>
            <person name="Klukina A."/>
            <person name="Merkel A.Y."/>
        </authorList>
    </citation>
    <scope>NUCLEOTIDE SEQUENCE [LARGE SCALE GENOMIC DNA]</scope>
    <source>
        <strain evidence="4 5">4213-co</strain>
    </source>
</reference>
<evidence type="ECO:0000313" key="4">
    <source>
        <dbReference type="EMBL" id="MDK6027993.1"/>
    </source>
</evidence>
<sequence length="114" mass="13317">MSLPKEFVKGICAIVKKEFEPLMRMLGIKEVYTVNNWGEAKNFLDKLATRNDLAIVAVQKSLVPAEISFIDLNLQRLYPIVVLIPDDKKDLFESLKVFYRELIRRYIGYEIHLE</sequence>
<keyword evidence="3" id="KW-0406">Ion transport</keyword>
<dbReference type="InterPro" id="IPR008218">
    <property type="entry name" value="ATPase_V1-cplx_f_g_su"/>
</dbReference>
<comment type="similarity">
    <text evidence="1">Belongs to the V-ATPase F subunit family.</text>
</comment>
<keyword evidence="5" id="KW-1185">Reference proteome</keyword>
<proteinExistence type="inferred from homology"/>
<evidence type="ECO:0000256" key="3">
    <source>
        <dbReference type="ARBA" id="ARBA00023065"/>
    </source>
</evidence>
<dbReference type="SUPFAM" id="SSF159468">
    <property type="entry name" value="AtpF-like"/>
    <property type="match status" value="1"/>
</dbReference>
<evidence type="ECO:0000256" key="2">
    <source>
        <dbReference type="ARBA" id="ARBA00022448"/>
    </source>
</evidence>
<comment type="caution">
    <text evidence="4">The sequence shown here is derived from an EMBL/GenBank/DDBJ whole genome shotgun (WGS) entry which is preliminary data.</text>
</comment>